<dbReference type="InParanoid" id="A0A316VBV9"/>
<dbReference type="AlphaFoldDB" id="A0A316VBV9"/>
<name>A0A316VBV9_9BASI</name>
<accession>A0A316VBV9</accession>
<dbReference type="EMBL" id="KZ819603">
    <property type="protein sequence ID" value="PWN35052.1"/>
    <property type="molecule type" value="Genomic_DNA"/>
</dbReference>
<proteinExistence type="predicted"/>
<keyword evidence="2" id="KW-1185">Reference proteome</keyword>
<gene>
    <name evidence="1" type="ORF">FA14DRAFT_178434</name>
</gene>
<protein>
    <submittedName>
        <fullName evidence="1">Uncharacterized protein</fullName>
    </submittedName>
</protein>
<dbReference type="RefSeq" id="XP_025355354.1">
    <property type="nucleotide sequence ID" value="XM_025500847.1"/>
</dbReference>
<evidence type="ECO:0000313" key="2">
    <source>
        <dbReference type="Proteomes" id="UP000245771"/>
    </source>
</evidence>
<dbReference type="GeneID" id="37022628"/>
<sequence>MKWLQSQSQRAIQIALQSKALLKTPSKPLLLGSAAFLGFYTLFETIQRPILYRRNLFSQSGISPFGQDGRKLFERNNGSQSSLSWRKYANIRFYCPKPHGLHWSDFKRDNKGALFGPRQCDFCGSERFLHPSLRKEARPSPSPSVLKMTKGTASRKIVPALFKSRSALNYHFQQFLTLLPDAKNGRSPFHFVGIGKTSNFYPTKSVRFSKAQYLFYNASV</sequence>
<organism evidence="1 2">
    <name type="scientific">Meira miltonrushii</name>
    <dbReference type="NCBI Taxonomy" id="1280837"/>
    <lineage>
        <taxon>Eukaryota</taxon>
        <taxon>Fungi</taxon>
        <taxon>Dikarya</taxon>
        <taxon>Basidiomycota</taxon>
        <taxon>Ustilaginomycotina</taxon>
        <taxon>Exobasidiomycetes</taxon>
        <taxon>Exobasidiales</taxon>
        <taxon>Brachybasidiaceae</taxon>
        <taxon>Meira</taxon>
    </lineage>
</organism>
<dbReference type="Proteomes" id="UP000245771">
    <property type="component" value="Unassembled WGS sequence"/>
</dbReference>
<evidence type="ECO:0000313" key="1">
    <source>
        <dbReference type="EMBL" id="PWN35052.1"/>
    </source>
</evidence>
<reference evidence="1 2" key="1">
    <citation type="journal article" date="2018" name="Mol. Biol. Evol.">
        <title>Broad Genomic Sampling Reveals a Smut Pathogenic Ancestry of the Fungal Clade Ustilaginomycotina.</title>
        <authorList>
            <person name="Kijpornyongpan T."/>
            <person name="Mondo S.J."/>
            <person name="Barry K."/>
            <person name="Sandor L."/>
            <person name="Lee J."/>
            <person name="Lipzen A."/>
            <person name="Pangilinan J."/>
            <person name="LaButti K."/>
            <person name="Hainaut M."/>
            <person name="Henrissat B."/>
            <person name="Grigoriev I.V."/>
            <person name="Spatafora J.W."/>
            <person name="Aime M.C."/>
        </authorList>
    </citation>
    <scope>NUCLEOTIDE SEQUENCE [LARGE SCALE GENOMIC DNA]</scope>
    <source>
        <strain evidence="1 2">MCA 3882</strain>
    </source>
</reference>